<name>A0A1H8NXK8_9PROT</name>
<protein>
    <recommendedName>
        <fullName evidence="3">Glycosyl hydrolase family 43</fullName>
    </recommendedName>
</protein>
<dbReference type="AlphaFoldDB" id="A0A1H8NXK8"/>
<dbReference type="Gene3D" id="2.115.10.20">
    <property type="entry name" value="Glycosyl hydrolase domain, family 43"/>
    <property type="match status" value="1"/>
</dbReference>
<evidence type="ECO:0000313" key="1">
    <source>
        <dbReference type="EMBL" id="SEO34311.1"/>
    </source>
</evidence>
<gene>
    <name evidence="1" type="ORF">SAMN05216404_11812</name>
</gene>
<reference evidence="1 2" key="1">
    <citation type="submission" date="2016-10" db="EMBL/GenBank/DDBJ databases">
        <authorList>
            <person name="de Groot N.N."/>
        </authorList>
    </citation>
    <scope>NUCLEOTIDE SEQUENCE [LARGE SCALE GENOMIC DNA]</scope>
    <source>
        <strain evidence="1 2">Nl18</strain>
    </source>
</reference>
<evidence type="ECO:0008006" key="3">
    <source>
        <dbReference type="Google" id="ProtNLM"/>
    </source>
</evidence>
<evidence type="ECO:0000313" key="2">
    <source>
        <dbReference type="Proteomes" id="UP000183898"/>
    </source>
</evidence>
<dbReference type="RefSeq" id="WP_074748966.1">
    <property type="nucleotide sequence ID" value="NZ_FOCT01000018.1"/>
</dbReference>
<dbReference type="Proteomes" id="UP000183898">
    <property type="component" value="Unassembled WGS sequence"/>
</dbReference>
<proteinExistence type="predicted"/>
<dbReference type="InterPro" id="IPR023296">
    <property type="entry name" value="Glyco_hydro_beta-prop_sf"/>
</dbReference>
<organism evidence="1 2">
    <name type="scientific">Nitrosospira multiformis</name>
    <dbReference type="NCBI Taxonomy" id="1231"/>
    <lineage>
        <taxon>Bacteria</taxon>
        <taxon>Pseudomonadati</taxon>
        <taxon>Pseudomonadota</taxon>
        <taxon>Betaproteobacteria</taxon>
        <taxon>Nitrosomonadales</taxon>
        <taxon>Nitrosomonadaceae</taxon>
        <taxon>Nitrosospira</taxon>
    </lineage>
</organism>
<sequence>MISQITAVFRMLFQLQRVLVKYYVVMVILSTITYADVLKASENSGTNAVVVRPGYDYAAALMNESESNKIWWCGNLPGFSGDQILYLDNLDDQTHYTSSDERIKNVFSPSGNKDRFDSEHTCDPSVIRVDGHYYMYYSGIDVLKKRILKLPNPTAIGVAVSMDGLHWTRENDGVPIVKAVSTTEGKRNTYGAGQPAVVFVSPYYYMLFTDTTAPIAGSNIGANLFVIRSRDPLFSTFEELLKEGFMPTTNGEIKRNYRVVDGFTAEMVFIEEWNLFMVAVNREPGATWLYFFNRDFQPVSDRVSVENQWSEGPGILRDELGHIRPASNGMVTLTIISPVGDRKKPQTWDLYSTVVELERIEEPLTIKIIPGASIKKQ</sequence>
<dbReference type="EMBL" id="FOCT01000018">
    <property type="protein sequence ID" value="SEO34311.1"/>
    <property type="molecule type" value="Genomic_DNA"/>
</dbReference>
<dbReference type="PANTHER" id="PTHR35279">
    <property type="match status" value="1"/>
</dbReference>
<accession>A0A1H8NXK8</accession>
<dbReference type="SUPFAM" id="SSF75005">
    <property type="entry name" value="Arabinanase/levansucrase/invertase"/>
    <property type="match status" value="1"/>
</dbReference>
<dbReference type="PANTHER" id="PTHR35279:SF1">
    <property type="entry name" value="ARABINANASE_LEVANSUCRASE_INVERTASE"/>
    <property type="match status" value="1"/>
</dbReference>